<dbReference type="Pfam" id="PF12850">
    <property type="entry name" value="Metallophos_2"/>
    <property type="match status" value="1"/>
</dbReference>
<protein>
    <submittedName>
        <fullName evidence="3">Putative phosphodiesterase</fullName>
    </submittedName>
</protein>
<dbReference type="InterPro" id="IPR050126">
    <property type="entry name" value="Ap4A_hydrolase"/>
</dbReference>
<sequence>MHGVLPALTAVLAEPDVLAAELIVLTGDIAAGPQPVRTLDLLLSLGDRVFWVGGNCERELVAAARGEPVAEPISAWAGTALRSDHVELLDRLPKSVTLDVRGLGEVLFCHATPRDDEEFVLVDSPLERWAEVLDGAPDTVVCGHTHMPFLRLADRRTIVNPGSVGMPYGTTGAHWALLGGADGPAIQLRRTLFDRASAADAIEAECDYPDIAEWTRYILREPVSDAEALAVFSPRSRPAGGALG</sequence>
<dbReference type="PANTHER" id="PTHR42850">
    <property type="entry name" value="METALLOPHOSPHOESTERASE"/>
    <property type="match status" value="1"/>
</dbReference>
<feature type="domain" description="Calcineurin-like phosphoesterase" evidence="2">
    <location>
        <begin position="7"/>
        <end position="177"/>
    </location>
</feature>
<dbReference type="GO" id="GO:0005737">
    <property type="term" value="C:cytoplasm"/>
    <property type="evidence" value="ECO:0007669"/>
    <property type="project" value="TreeGrafter"/>
</dbReference>
<evidence type="ECO:0000313" key="4">
    <source>
        <dbReference type="Proteomes" id="UP000294927"/>
    </source>
</evidence>
<name>A0A4R7VHX9_9PSEU</name>
<evidence type="ECO:0000256" key="1">
    <source>
        <dbReference type="ARBA" id="ARBA00008950"/>
    </source>
</evidence>
<dbReference type="PIRSF" id="PIRSF000883">
    <property type="entry name" value="Pesterase_MJ0912"/>
    <property type="match status" value="1"/>
</dbReference>
<dbReference type="InterPro" id="IPR029052">
    <property type="entry name" value="Metallo-depent_PP-like"/>
</dbReference>
<comment type="caution">
    <text evidence="3">The sequence shown here is derived from an EMBL/GenBank/DDBJ whole genome shotgun (WGS) entry which is preliminary data.</text>
</comment>
<proteinExistence type="inferred from homology"/>
<dbReference type="PANTHER" id="PTHR42850:SF2">
    <property type="entry name" value="BLL5683 PROTEIN"/>
    <property type="match status" value="1"/>
</dbReference>
<comment type="similarity">
    <text evidence="1">Belongs to the metallophosphoesterase superfamily. YfcE family.</text>
</comment>
<dbReference type="AlphaFoldDB" id="A0A4R7VHX9"/>
<dbReference type="InterPro" id="IPR011152">
    <property type="entry name" value="Pesterase_MJ0912"/>
</dbReference>
<dbReference type="Proteomes" id="UP000294927">
    <property type="component" value="Unassembled WGS sequence"/>
</dbReference>
<keyword evidence="4" id="KW-1185">Reference proteome</keyword>
<dbReference type="InterPro" id="IPR024654">
    <property type="entry name" value="Calcineurin-like_PHP_lpxH"/>
</dbReference>
<dbReference type="EMBL" id="SOCP01000008">
    <property type="protein sequence ID" value="TDV48952.1"/>
    <property type="molecule type" value="Genomic_DNA"/>
</dbReference>
<gene>
    <name evidence="3" type="ORF">CLV71_108313</name>
</gene>
<dbReference type="Gene3D" id="3.60.21.10">
    <property type="match status" value="1"/>
</dbReference>
<reference evidence="3 4" key="1">
    <citation type="submission" date="2019-03" db="EMBL/GenBank/DDBJ databases">
        <title>Genomic Encyclopedia of Archaeal and Bacterial Type Strains, Phase II (KMG-II): from individual species to whole genera.</title>
        <authorList>
            <person name="Goeker M."/>
        </authorList>
    </citation>
    <scope>NUCLEOTIDE SEQUENCE [LARGE SCALE GENOMIC DNA]</scope>
    <source>
        <strain evidence="3 4">DSM 45499</strain>
    </source>
</reference>
<dbReference type="CDD" id="cd00838">
    <property type="entry name" value="MPP_superfamily"/>
    <property type="match status" value="1"/>
</dbReference>
<accession>A0A4R7VHX9</accession>
<evidence type="ECO:0000259" key="2">
    <source>
        <dbReference type="Pfam" id="PF12850"/>
    </source>
</evidence>
<dbReference type="GO" id="GO:0016791">
    <property type="term" value="F:phosphatase activity"/>
    <property type="evidence" value="ECO:0007669"/>
    <property type="project" value="TreeGrafter"/>
</dbReference>
<dbReference type="SUPFAM" id="SSF56300">
    <property type="entry name" value="Metallo-dependent phosphatases"/>
    <property type="match status" value="1"/>
</dbReference>
<evidence type="ECO:0000313" key="3">
    <source>
        <dbReference type="EMBL" id="TDV48952.1"/>
    </source>
</evidence>
<organism evidence="3 4">
    <name type="scientific">Actinophytocola oryzae</name>
    <dbReference type="NCBI Taxonomy" id="502181"/>
    <lineage>
        <taxon>Bacteria</taxon>
        <taxon>Bacillati</taxon>
        <taxon>Actinomycetota</taxon>
        <taxon>Actinomycetes</taxon>
        <taxon>Pseudonocardiales</taxon>
        <taxon>Pseudonocardiaceae</taxon>
    </lineage>
</organism>